<reference evidence="7 8" key="1">
    <citation type="journal article" date="2004" name="Proc. Natl. Acad. Sci. U.S.A.">
        <title>Structural flexibility in the Burkholderia mallei genome.</title>
        <authorList>
            <person name="Nierman W.C."/>
            <person name="DeShazer D."/>
            <person name="Kim H.S."/>
            <person name="Tettelin H."/>
            <person name="Nelson K.E."/>
            <person name="Feldblyum T."/>
            <person name="Ulrich R.L."/>
            <person name="Ronning C.M."/>
            <person name="Brinkac L.M."/>
            <person name="Daugherty S.C."/>
            <person name="Davidsen T.D."/>
            <person name="Deboy R.T."/>
            <person name="Dimitrov G."/>
            <person name="Dodson R.J."/>
            <person name="Durkin A.S."/>
            <person name="Gwinn M.L."/>
            <person name="Haft D.H."/>
            <person name="Khouri H."/>
            <person name="Kolonay J.F."/>
            <person name="Madupu R."/>
            <person name="Mohammoud Y."/>
            <person name="Nelson W.C."/>
            <person name="Radune D."/>
            <person name="Romero C.M."/>
            <person name="Sarria S."/>
            <person name="Selengut J."/>
            <person name="Shamblin C."/>
            <person name="Sullivan S.A."/>
            <person name="White O."/>
            <person name="Yu Y."/>
            <person name="Zafar N."/>
            <person name="Zhou L."/>
            <person name="Fraser C.M."/>
        </authorList>
    </citation>
    <scope>NUCLEOTIDE SEQUENCE [LARGE SCALE GENOMIC DNA]</scope>
    <source>
        <strain evidence="7 8">ATCC 23344</strain>
    </source>
</reference>
<evidence type="ECO:0000313" key="7">
    <source>
        <dbReference type="EMBL" id="AAU48744.1"/>
    </source>
</evidence>
<dbReference type="AlphaFoldDB" id="A0A0H2WIP6"/>
<comment type="subcellular location">
    <subcellularLocation>
        <location evidence="1">Membrane</location>
        <topology evidence="1">Single-pass membrane protein</topology>
    </subcellularLocation>
</comment>
<dbReference type="InterPro" id="IPR006260">
    <property type="entry name" value="TonB/TolA_C"/>
</dbReference>
<dbReference type="eggNOG" id="ENOG50316Q9">
    <property type="taxonomic scope" value="Bacteria"/>
</dbReference>
<evidence type="ECO:0000256" key="5">
    <source>
        <dbReference type="SAM" id="Phobius"/>
    </source>
</evidence>
<evidence type="ECO:0000256" key="1">
    <source>
        <dbReference type="ARBA" id="ARBA00004167"/>
    </source>
</evidence>
<proteinExistence type="predicted"/>
<dbReference type="GO" id="GO:0055085">
    <property type="term" value="P:transmembrane transport"/>
    <property type="evidence" value="ECO:0007669"/>
    <property type="project" value="InterPro"/>
</dbReference>
<sequence length="143" mass="15154">MAARDAHAVDSRDGCCSRTTTNMKTYSTYLALPLAASLLAGCAAFAPRDAAKLECTMPVAAYPENAKPLERRATVLVRAMITASGNAENVTVTTSSRNAAADRAAVDAMSRIACSQTPARGGEPYPFTLTRPFVFEPRAKAPR</sequence>
<dbReference type="HOGENOM" id="CLU_126973_0_0_4"/>
<evidence type="ECO:0000256" key="2">
    <source>
        <dbReference type="ARBA" id="ARBA00022692"/>
    </source>
</evidence>
<dbReference type="Proteomes" id="UP000006693">
    <property type="component" value="Chromosome 1"/>
</dbReference>
<dbReference type="PROSITE" id="PS52015">
    <property type="entry name" value="TONB_CTD"/>
    <property type="match status" value="1"/>
</dbReference>
<keyword evidence="8" id="KW-1185">Reference proteome</keyword>
<evidence type="ECO:0000256" key="3">
    <source>
        <dbReference type="ARBA" id="ARBA00022989"/>
    </source>
</evidence>
<dbReference type="PATRIC" id="fig|243160.12.peg.277"/>
<keyword evidence="2 5" id="KW-0812">Transmembrane</keyword>
<organism evidence="7 8">
    <name type="scientific">Burkholderia mallei (strain ATCC 23344)</name>
    <dbReference type="NCBI Taxonomy" id="243160"/>
    <lineage>
        <taxon>Bacteria</taxon>
        <taxon>Pseudomonadati</taxon>
        <taxon>Pseudomonadota</taxon>
        <taxon>Betaproteobacteria</taxon>
        <taxon>Burkholderiales</taxon>
        <taxon>Burkholderiaceae</taxon>
        <taxon>Burkholderia</taxon>
        <taxon>pseudomallei group</taxon>
    </lineage>
</organism>
<keyword evidence="3 5" id="KW-1133">Transmembrane helix</keyword>
<evidence type="ECO:0000313" key="8">
    <source>
        <dbReference type="Proteomes" id="UP000006693"/>
    </source>
</evidence>
<evidence type="ECO:0000256" key="4">
    <source>
        <dbReference type="ARBA" id="ARBA00023136"/>
    </source>
</evidence>
<accession>A0A0H2WIP6</accession>
<dbReference type="GO" id="GO:0016020">
    <property type="term" value="C:membrane"/>
    <property type="evidence" value="ECO:0007669"/>
    <property type="project" value="UniProtKB-SubCell"/>
</dbReference>
<protein>
    <submittedName>
        <fullName evidence="7">TonB domain protein</fullName>
    </submittedName>
</protein>
<keyword evidence="4 5" id="KW-0472">Membrane</keyword>
<dbReference type="InterPro" id="IPR037682">
    <property type="entry name" value="TonB_C"/>
</dbReference>
<name>A0A0H2WIP6_BURMA</name>
<dbReference type="KEGG" id="bma:BMA0282"/>
<dbReference type="Pfam" id="PF03544">
    <property type="entry name" value="TonB_C"/>
    <property type="match status" value="1"/>
</dbReference>
<dbReference type="Gene3D" id="3.30.1150.10">
    <property type="match status" value="1"/>
</dbReference>
<evidence type="ECO:0000259" key="6">
    <source>
        <dbReference type="PROSITE" id="PS52015"/>
    </source>
</evidence>
<feature type="domain" description="TonB C-terminal" evidence="6">
    <location>
        <begin position="47"/>
        <end position="143"/>
    </location>
</feature>
<dbReference type="EMBL" id="CP000010">
    <property type="protein sequence ID" value="AAU48744.1"/>
    <property type="molecule type" value="Genomic_DNA"/>
</dbReference>
<gene>
    <name evidence="7" type="ordered locus">BMA0282</name>
</gene>
<feature type="transmembrane region" description="Helical" evidence="5">
    <location>
        <begin position="26"/>
        <end position="46"/>
    </location>
</feature>
<dbReference type="SUPFAM" id="SSF74653">
    <property type="entry name" value="TolA/TonB C-terminal domain"/>
    <property type="match status" value="1"/>
</dbReference>
<dbReference type="NCBIfam" id="TIGR01352">
    <property type="entry name" value="tonB_Cterm"/>
    <property type="match status" value="1"/>
</dbReference>